<dbReference type="Proteomes" id="UP001519460">
    <property type="component" value="Unassembled WGS sequence"/>
</dbReference>
<dbReference type="EMBL" id="JACVVK020000526">
    <property type="protein sequence ID" value="KAK7468016.1"/>
    <property type="molecule type" value="Genomic_DNA"/>
</dbReference>
<evidence type="ECO:0000313" key="2">
    <source>
        <dbReference type="EMBL" id="KAK7468016.1"/>
    </source>
</evidence>
<feature type="chain" id="PRO_5044833667" evidence="1">
    <location>
        <begin position="29"/>
        <end position="98"/>
    </location>
</feature>
<evidence type="ECO:0000313" key="3">
    <source>
        <dbReference type="Proteomes" id="UP001519460"/>
    </source>
</evidence>
<comment type="caution">
    <text evidence="2">The sequence shown here is derived from an EMBL/GenBank/DDBJ whole genome shotgun (WGS) entry which is preliminary data.</text>
</comment>
<feature type="signal peptide" evidence="1">
    <location>
        <begin position="1"/>
        <end position="28"/>
    </location>
</feature>
<keyword evidence="1" id="KW-0732">Signal</keyword>
<proteinExistence type="predicted"/>
<protein>
    <submittedName>
        <fullName evidence="2">Uncharacterized protein</fullName>
    </submittedName>
</protein>
<sequence>MVMLGLRERAPHLLIVFHVLSVLAHVLGEPFYQRRDHLDQARYLEVHNDNVVKDRNDAESASEDAKTRLKRVGRYISNTRELFGDGPLTDGERQGQQN</sequence>
<evidence type="ECO:0000256" key="1">
    <source>
        <dbReference type="SAM" id="SignalP"/>
    </source>
</evidence>
<name>A0ABD0JAX5_9CAEN</name>
<gene>
    <name evidence="2" type="ORF">BaRGS_00036760</name>
</gene>
<reference evidence="2 3" key="1">
    <citation type="journal article" date="2023" name="Sci. Data">
        <title>Genome assembly of the Korean intertidal mud-creeper Batillaria attramentaria.</title>
        <authorList>
            <person name="Patra A.K."/>
            <person name="Ho P.T."/>
            <person name="Jun S."/>
            <person name="Lee S.J."/>
            <person name="Kim Y."/>
            <person name="Won Y.J."/>
        </authorList>
    </citation>
    <scope>NUCLEOTIDE SEQUENCE [LARGE SCALE GENOMIC DNA]</scope>
    <source>
        <strain evidence="2">Wonlab-2016</strain>
    </source>
</reference>
<accession>A0ABD0JAX5</accession>
<dbReference type="AlphaFoldDB" id="A0ABD0JAX5"/>
<organism evidence="2 3">
    <name type="scientific">Batillaria attramentaria</name>
    <dbReference type="NCBI Taxonomy" id="370345"/>
    <lineage>
        <taxon>Eukaryota</taxon>
        <taxon>Metazoa</taxon>
        <taxon>Spiralia</taxon>
        <taxon>Lophotrochozoa</taxon>
        <taxon>Mollusca</taxon>
        <taxon>Gastropoda</taxon>
        <taxon>Caenogastropoda</taxon>
        <taxon>Sorbeoconcha</taxon>
        <taxon>Cerithioidea</taxon>
        <taxon>Batillariidae</taxon>
        <taxon>Batillaria</taxon>
    </lineage>
</organism>
<keyword evidence="3" id="KW-1185">Reference proteome</keyword>